<reference evidence="3" key="1">
    <citation type="submission" date="2019-01" db="EMBL/GenBank/DDBJ databases">
        <title>Draft genomes of a novel of Sporanaerobacter strains.</title>
        <authorList>
            <person name="Ma S."/>
        </authorList>
    </citation>
    <scope>NUCLEOTIDE SEQUENCE [LARGE SCALE GENOMIC DNA]</scope>
    <source>
        <strain evidence="3">NJN-17</strain>
    </source>
</reference>
<dbReference type="Proteomes" id="UP000287969">
    <property type="component" value="Chromosome"/>
</dbReference>
<sequence>MDMNFFNPTALYKELLLLQETEKNQNITQKELGDLIGAAPSMVNIYINGLEEKSYLKREYISAKTVNYIITPQGVKRKNYLAITYLDELLKLYRLAEENVENFLLRIENKGYRNILFYGAGEVAGIILAIIKGRTDKSLKVLALVDDDKDKQGKELTGYKIISREEIKEYKHDGIVVTSYTFEDEIMGRLREIGYTMDRVERFFGV</sequence>
<dbReference type="SUPFAM" id="SSF53335">
    <property type="entry name" value="S-adenosyl-L-methionine-dependent methyltransferases"/>
    <property type="match status" value="1"/>
</dbReference>
<accession>A0A410QDF1</accession>
<dbReference type="InterPro" id="IPR013691">
    <property type="entry name" value="MeTrfase_14"/>
</dbReference>
<dbReference type="InterPro" id="IPR036388">
    <property type="entry name" value="WH-like_DNA-bd_sf"/>
</dbReference>
<gene>
    <name evidence="2" type="ORF">EQM13_10665</name>
</gene>
<name>A0A410QDF1_9FIRM</name>
<dbReference type="Pfam" id="PF08484">
    <property type="entry name" value="Methyltransf_14"/>
    <property type="match status" value="1"/>
</dbReference>
<dbReference type="InterPro" id="IPR029063">
    <property type="entry name" value="SAM-dependent_MTases_sf"/>
</dbReference>
<dbReference type="Gene3D" id="3.40.50.720">
    <property type="entry name" value="NAD(P)-binding Rossmann-like Domain"/>
    <property type="match status" value="1"/>
</dbReference>
<dbReference type="SUPFAM" id="SSF46785">
    <property type="entry name" value="Winged helix' DNA-binding domain"/>
    <property type="match status" value="1"/>
</dbReference>
<dbReference type="OrthoDB" id="384488at2"/>
<dbReference type="InterPro" id="IPR036390">
    <property type="entry name" value="WH_DNA-bd_sf"/>
</dbReference>
<dbReference type="AlphaFoldDB" id="A0A410QDF1"/>
<proteinExistence type="predicted"/>
<dbReference type="RefSeq" id="WP_128752651.1">
    <property type="nucleotide sequence ID" value="NZ_CP035282.1"/>
</dbReference>
<protein>
    <recommendedName>
        <fullName evidence="1">C-methyltransferase domain-containing protein</fullName>
    </recommendedName>
</protein>
<evidence type="ECO:0000313" key="3">
    <source>
        <dbReference type="Proteomes" id="UP000287969"/>
    </source>
</evidence>
<keyword evidence="3" id="KW-1185">Reference proteome</keyword>
<dbReference type="KEGG" id="spoa:EQM13_10665"/>
<dbReference type="EMBL" id="CP035282">
    <property type="protein sequence ID" value="QAT62015.1"/>
    <property type="molecule type" value="Genomic_DNA"/>
</dbReference>
<evidence type="ECO:0000259" key="1">
    <source>
        <dbReference type="Pfam" id="PF08484"/>
    </source>
</evidence>
<organism evidence="2 3">
    <name type="scientific">Acidilutibacter cellobiosedens</name>
    <dbReference type="NCBI Taxonomy" id="2507161"/>
    <lineage>
        <taxon>Bacteria</taxon>
        <taxon>Bacillati</taxon>
        <taxon>Bacillota</taxon>
        <taxon>Tissierellia</taxon>
        <taxon>Tissierellales</taxon>
        <taxon>Acidilutibacteraceae</taxon>
        <taxon>Acidilutibacter</taxon>
    </lineage>
</organism>
<evidence type="ECO:0000313" key="2">
    <source>
        <dbReference type="EMBL" id="QAT62015.1"/>
    </source>
</evidence>
<feature type="domain" description="C-methyltransferase" evidence="1">
    <location>
        <begin position="97"/>
        <end position="193"/>
    </location>
</feature>
<dbReference type="Gene3D" id="1.10.10.10">
    <property type="entry name" value="Winged helix-like DNA-binding domain superfamily/Winged helix DNA-binding domain"/>
    <property type="match status" value="1"/>
</dbReference>